<keyword evidence="2" id="KW-1185">Reference proteome</keyword>
<dbReference type="KEGG" id="pcor:KS4_23650"/>
<evidence type="ECO:0000313" key="2">
    <source>
        <dbReference type="Proteomes" id="UP000317369"/>
    </source>
</evidence>
<proteinExistence type="predicted"/>
<evidence type="ECO:0000313" key="1">
    <source>
        <dbReference type="EMBL" id="QDU34298.1"/>
    </source>
</evidence>
<gene>
    <name evidence="1" type="ORF">KS4_23650</name>
</gene>
<organism evidence="1 2">
    <name type="scientific">Poriferisphaera corsica</name>
    <dbReference type="NCBI Taxonomy" id="2528020"/>
    <lineage>
        <taxon>Bacteria</taxon>
        <taxon>Pseudomonadati</taxon>
        <taxon>Planctomycetota</taxon>
        <taxon>Phycisphaerae</taxon>
        <taxon>Phycisphaerales</taxon>
        <taxon>Phycisphaeraceae</taxon>
        <taxon>Poriferisphaera</taxon>
    </lineage>
</organism>
<reference evidence="1 2" key="1">
    <citation type="submission" date="2019-02" db="EMBL/GenBank/DDBJ databases">
        <title>Deep-cultivation of Planctomycetes and their phenomic and genomic characterization uncovers novel biology.</title>
        <authorList>
            <person name="Wiegand S."/>
            <person name="Jogler M."/>
            <person name="Boedeker C."/>
            <person name="Pinto D."/>
            <person name="Vollmers J."/>
            <person name="Rivas-Marin E."/>
            <person name="Kohn T."/>
            <person name="Peeters S.H."/>
            <person name="Heuer A."/>
            <person name="Rast P."/>
            <person name="Oberbeckmann S."/>
            <person name="Bunk B."/>
            <person name="Jeske O."/>
            <person name="Meyerdierks A."/>
            <person name="Storesund J.E."/>
            <person name="Kallscheuer N."/>
            <person name="Luecker S."/>
            <person name="Lage O.M."/>
            <person name="Pohl T."/>
            <person name="Merkel B.J."/>
            <person name="Hornburger P."/>
            <person name="Mueller R.-W."/>
            <person name="Bruemmer F."/>
            <person name="Labrenz M."/>
            <person name="Spormann A.M."/>
            <person name="Op den Camp H."/>
            <person name="Overmann J."/>
            <person name="Amann R."/>
            <person name="Jetten M.S.M."/>
            <person name="Mascher T."/>
            <person name="Medema M.H."/>
            <person name="Devos D.P."/>
            <person name="Kaster A.-K."/>
            <person name="Ovreas L."/>
            <person name="Rohde M."/>
            <person name="Galperin M.Y."/>
            <person name="Jogler C."/>
        </authorList>
    </citation>
    <scope>NUCLEOTIDE SEQUENCE [LARGE SCALE GENOMIC DNA]</scope>
    <source>
        <strain evidence="1 2">KS4</strain>
    </source>
</reference>
<accession>A0A517YVN0</accession>
<name>A0A517YVN0_9BACT</name>
<sequence length="169" mass="19152">MGESDIKQCKGYKQLAAAVKKSYDDDPSRGFDKTLDWAVERAKHYAERTGIPASEILDAWEKDRNYWCVNYYQDAKQPLLDGTIKVFDTWSDLLNAIDKKQGFRCPACSGVSRDAYECSCDGCDWKVYGLLRDLGKGVRVFVKEAIRSDLIFMPVSWETSSHPSEEGEG</sequence>
<dbReference type="Proteomes" id="UP000317369">
    <property type="component" value="Chromosome"/>
</dbReference>
<dbReference type="AlphaFoldDB" id="A0A517YVN0"/>
<dbReference type="EMBL" id="CP036425">
    <property type="protein sequence ID" value="QDU34298.1"/>
    <property type="molecule type" value="Genomic_DNA"/>
</dbReference>
<protein>
    <submittedName>
        <fullName evidence="1">Uncharacterized protein</fullName>
    </submittedName>
</protein>